<keyword evidence="2" id="KW-1185">Reference proteome</keyword>
<dbReference type="Proteomes" id="UP001144978">
    <property type="component" value="Unassembled WGS sequence"/>
</dbReference>
<dbReference type="EMBL" id="JANSHE010003706">
    <property type="protein sequence ID" value="KAJ2984877.1"/>
    <property type="molecule type" value="Genomic_DNA"/>
</dbReference>
<reference evidence="1" key="1">
    <citation type="submission" date="2022-08" db="EMBL/GenBank/DDBJ databases">
        <title>Genome Sequence of Pycnoporus sanguineus.</title>
        <authorList>
            <person name="Buettner E."/>
        </authorList>
    </citation>
    <scope>NUCLEOTIDE SEQUENCE</scope>
    <source>
        <strain evidence="1">CG-C14</strain>
    </source>
</reference>
<organism evidence="1 2">
    <name type="scientific">Trametes sanguinea</name>
    <dbReference type="NCBI Taxonomy" id="158606"/>
    <lineage>
        <taxon>Eukaryota</taxon>
        <taxon>Fungi</taxon>
        <taxon>Dikarya</taxon>
        <taxon>Basidiomycota</taxon>
        <taxon>Agaricomycotina</taxon>
        <taxon>Agaricomycetes</taxon>
        <taxon>Polyporales</taxon>
        <taxon>Polyporaceae</taxon>
        <taxon>Trametes</taxon>
    </lineage>
</organism>
<name>A0ACC1NZW0_9APHY</name>
<protein>
    <submittedName>
        <fullName evidence="1">Uncharacterized protein</fullName>
    </submittedName>
</protein>
<proteinExistence type="predicted"/>
<comment type="caution">
    <text evidence="1">The sequence shown here is derived from an EMBL/GenBank/DDBJ whole genome shotgun (WGS) entry which is preliminary data.</text>
</comment>
<gene>
    <name evidence="1" type="ORF">NUW54_g10347</name>
</gene>
<evidence type="ECO:0000313" key="2">
    <source>
        <dbReference type="Proteomes" id="UP001144978"/>
    </source>
</evidence>
<sequence length="280" mass="32386">MASNTITFVHCDPLSGLDKYEEPSKRRDELKAELRAVFNARLEELTGIVGARISYPLDKYTRLVVIRYEVMFFEWPDDVPFLELSRIRGGIAPLERLLEHWNAGKLRLERATPEQIEKAKRDPMSVHPNPPRAQHPAAVSSGNGREERAKIVEGSAGDGDRGVSVKTLLLRLEHSPFRKRYRNVERRLEAARQSTERASEQLRDHDAIPDLEIGDLFYHRTPTAYQLWLWCKDDTGRAVWQPAHYGYRRKEDGRRLIVTKALKFPSWVTNDYYARVAHQG</sequence>
<evidence type="ECO:0000313" key="1">
    <source>
        <dbReference type="EMBL" id="KAJ2984877.1"/>
    </source>
</evidence>
<accession>A0ACC1NZW0</accession>